<organism evidence="4">
    <name type="scientific">viral metagenome</name>
    <dbReference type="NCBI Taxonomy" id="1070528"/>
    <lineage>
        <taxon>unclassified sequences</taxon>
        <taxon>metagenomes</taxon>
        <taxon>organismal metagenomes</taxon>
    </lineage>
</organism>
<reference evidence="4" key="1">
    <citation type="journal article" date="2020" name="Nature">
        <title>Giant virus diversity and host interactions through global metagenomics.</title>
        <authorList>
            <person name="Schulz F."/>
            <person name="Roux S."/>
            <person name="Paez-Espino D."/>
            <person name="Jungbluth S."/>
            <person name="Walsh D.A."/>
            <person name="Denef V.J."/>
            <person name="McMahon K.D."/>
            <person name="Konstantinidis K.T."/>
            <person name="Eloe-Fadrosh E.A."/>
            <person name="Kyrpides N.C."/>
            <person name="Woyke T."/>
        </authorList>
    </citation>
    <scope>NUCLEOTIDE SEQUENCE</scope>
    <source>
        <strain evidence="4">GVMAG-M-3300021425-14</strain>
    </source>
</reference>
<dbReference type="Gene3D" id="3.90.120.10">
    <property type="entry name" value="DNA Methylase, subunit A, domain 2"/>
    <property type="match status" value="1"/>
</dbReference>
<name>A0A6C0CPA2_9ZZZZ</name>
<dbReference type="AlphaFoldDB" id="A0A6C0CPA2"/>
<dbReference type="GO" id="GO:0008168">
    <property type="term" value="F:methyltransferase activity"/>
    <property type="evidence" value="ECO:0007669"/>
    <property type="project" value="UniProtKB-KW"/>
</dbReference>
<dbReference type="InterPro" id="IPR001525">
    <property type="entry name" value="C5_MeTfrase"/>
</dbReference>
<dbReference type="Gene3D" id="3.40.50.150">
    <property type="entry name" value="Vaccinia Virus protein VP39"/>
    <property type="match status" value="1"/>
</dbReference>
<dbReference type="PRINTS" id="PR00105">
    <property type="entry name" value="C5METTRFRASE"/>
</dbReference>
<proteinExistence type="predicted"/>
<dbReference type="InterPro" id="IPR018117">
    <property type="entry name" value="C5_DNA_meth_AS"/>
</dbReference>
<dbReference type="CDD" id="cd00315">
    <property type="entry name" value="Cyt_C5_DNA_methylase"/>
    <property type="match status" value="1"/>
</dbReference>
<evidence type="ECO:0000313" key="4">
    <source>
        <dbReference type="EMBL" id="QHT05942.1"/>
    </source>
</evidence>
<accession>A0A6C0CPA2</accession>
<keyword evidence="1" id="KW-0489">Methyltransferase</keyword>
<dbReference type="PANTHER" id="PTHR46098">
    <property type="entry name" value="TRNA (CYTOSINE(38)-C(5))-METHYLTRANSFERASE"/>
    <property type="match status" value="1"/>
</dbReference>
<evidence type="ECO:0000256" key="3">
    <source>
        <dbReference type="ARBA" id="ARBA00022691"/>
    </source>
</evidence>
<dbReference type="InterPro" id="IPR029063">
    <property type="entry name" value="SAM-dependent_MTases_sf"/>
</dbReference>
<keyword evidence="2" id="KW-0808">Transferase</keyword>
<dbReference type="SUPFAM" id="SSF53335">
    <property type="entry name" value="S-adenosyl-L-methionine-dependent methyltransferases"/>
    <property type="match status" value="1"/>
</dbReference>
<dbReference type="PANTHER" id="PTHR46098:SF1">
    <property type="entry name" value="TRNA (CYTOSINE(38)-C(5))-METHYLTRANSFERASE"/>
    <property type="match status" value="1"/>
</dbReference>
<dbReference type="EMBL" id="MN739461">
    <property type="protein sequence ID" value="QHT05942.1"/>
    <property type="molecule type" value="Genomic_DNA"/>
</dbReference>
<dbReference type="GO" id="GO:0032259">
    <property type="term" value="P:methylation"/>
    <property type="evidence" value="ECO:0007669"/>
    <property type="project" value="UniProtKB-KW"/>
</dbReference>
<evidence type="ECO:0000256" key="2">
    <source>
        <dbReference type="ARBA" id="ARBA00022679"/>
    </source>
</evidence>
<protein>
    <recommendedName>
        <fullName evidence="5">DNA (cytosine-5-)-methyltransferase</fullName>
    </recommendedName>
</protein>
<evidence type="ECO:0008006" key="5">
    <source>
        <dbReference type="Google" id="ProtNLM"/>
    </source>
</evidence>
<dbReference type="PROSITE" id="PS51679">
    <property type="entry name" value="SAM_MT_C5"/>
    <property type="match status" value="1"/>
</dbReference>
<keyword evidence="3" id="KW-0949">S-adenosyl-L-methionine</keyword>
<sequence>MKFIDLCCGIGGFHYALKNLGYNCVLASDIDEHCRDNYEKNHKIKPKGDLTKIKIESIPEFDILCAGFPCQPFSKAGDQKGFKDDRGNIFFDICNIIEYHKPKYLILENVRNLSSHDSGNTWNVIKNKINELNYYTYEKPIILNTLYFGVPQSRERVVIMCKRKDLGELPVLPSISKKNRKQTNLNNIIDKKTDERYKIVGKIKETEEVWSEFLSICSDNNIKIPKFPIWTDWWDSNGEGTSVTKYNNKLSKVENDKIIKKKQDAFYKKYTNWIDKNREFYKNNKKLLKPWIERSRNKKLWKGAVRKMEWQTTSDSLKINQVLWSPRGSGIRIKDLNYTPTLVAMTSMIPIYGPEGRYLTPRECARLQSFPEHYKIHENDNVAYKQFGNAVNVKMIEQCARFLINNEPLFN</sequence>
<evidence type="ECO:0000256" key="1">
    <source>
        <dbReference type="ARBA" id="ARBA00022603"/>
    </source>
</evidence>
<dbReference type="NCBIfam" id="TIGR00675">
    <property type="entry name" value="dcm"/>
    <property type="match status" value="1"/>
</dbReference>
<dbReference type="Pfam" id="PF00145">
    <property type="entry name" value="DNA_methylase"/>
    <property type="match status" value="1"/>
</dbReference>
<dbReference type="InterPro" id="IPR050750">
    <property type="entry name" value="C5-MTase"/>
</dbReference>
<dbReference type="PROSITE" id="PS00094">
    <property type="entry name" value="C5_MTASE_1"/>
    <property type="match status" value="1"/>
</dbReference>